<evidence type="ECO:0000256" key="3">
    <source>
        <dbReference type="ARBA" id="ARBA00022692"/>
    </source>
</evidence>
<evidence type="ECO:0000256" key="1">
    <source>
        <dbReference type="ARBA" id="ARBA00004651"/>
    </source>
</evidence>
<dbReference type="GO" id="GO:0005886">
    <property type="term" value="C:plasma membrane"/>
    <property type="evidence" value="ECO:0007669"/>
    <property type="project" value="UniProtKB-SubCell"/>
</dbReference>
<evidence type="ECO:0000313" key="12">
    <source>
        <dbReference type="Proteomes" id="UP000224915"/>
    </source>
</evidence>
<feature type="compositionally biased region" description="Low complexity" evidence="7">
    <location>
        <begin position="335"/>
        <end position="356"/>
    </location>
</feature>
<feature type="transmembrane region" description="Helical" evidence="8">
    <location>
        <begin position="155"/>
        <end position="173"/>
    </location>
</feature>
<reference evidence="11 12" key="1">
    <citation type="submission" date="2017-10" db="EMBL/GenBank/DDBJ databases">
        <title>Sequencing the genomes of 1000 actinobacteria strains.</title>
        <authorList>
            <person name="Klenk H.-P."/>
        </authorList>
    </citation>
    <scope>NUCLEOTIDE SEQUENCE [LARGE SCALE GENOMIC DNA]</scope>
    <source>
        <strain evidence="11 12">DSM 21801</strain>
    </source>
</reference>
<comment type="subcellular location">
    <subcellularLocation>
        <location evidence="1">Cell membrane</location>
        <topology evidence="1">Multi-pass membrane protein</topology>
    </subcellularLocation>
</comment>
<gene>
    <name evidence="11" type="ORF">ATL40_2022</name>
</gene>
<sequence>MTSPTTPQPSHPLAWVGPMLRPNRGVFPLGHSIRSALTVGGPFVVGVLAGDVMAGMWVGLATLLLAAGEREGSHRLNLQILLVSTPIAIAGYATGYLQGLPLWALVPVMALLAMGAGVIAGWGAAYSVGGMQFLLVAAIAIGVDGYQTWWQPMLWYLLGAVLYAAFMLLEFALDRRRPERTAVLALLRATATLAQARAADQDAADKATADHPSPVPAAPEQAQLPGARAGAVAALGQARTVYLTGRGDAAGHAAHWDAFARVLADAESVIALIPAADAATARHAAEQLRGLATGALPAGQASGDAAAPLAERLRTLASDLDALGVTPGTSGRPHGTSASGTSASATSGSTPATAAPATAGAPTGWARLAVGHDVLGAAARLALCYGIAVAAKAYFPYSHWFWVALTVALVMKPDFGSVFGRAVQRVIGTIVGVALATLVILVLPAHLAIAIAIGVFAFFVPWFMTRAYSLQAVAIAPAVILLVDIISTDATANYSWQRIAATAIGGAVVILFGYLPWRSARRVQLQPRLAAAAAALADYAGAAGTPIPQDDAARRARHEALVSSRQAATRGLSDLRMQLQRGLGEPAGTRTQALSWIPAVAAIEQVSDAVARYAGVRLAGGEVPDLPADAVEHLRALGALTDPEEVRTAAAAARTSLLGLLPDGVRAA</sequence>
<dbReference type="PANTHER" id="PTHR30509">
    <property type="entry name" value="P-HYDROXYBENZOIC ACID EFFLUX PUMP SUBUNIT-RELATED"/>
    <property type="match status" value="1"/>
</dbReference>
<keyword evidence="2" id="KW-1003">Cell membrane</keyword>
<feature type="transmembrane region" description="Helical" evidence="8">
    <location>
        <begin position="468"/>
        <end position="487"/>
    </location>
</feature>
<evidence type="ECO:0000256" key="2">
    <source>
        <dbReference type="ARBA" id="ARBA00022475"/>
    </source>
</evidence>
<keyword evidence="3 8" id="KW-0812">Transmembrane</keyword>
<comment type="caution">
    <text evidence="11">The sequence shown here is derived from an EMBL/GenBank/DDBJ whole genome shotgun (WGS) entry which is preliminary data.</text>
</comment>
<feature type="transmembrane region" description="Helical" evidence="8">
    <location>
        <begin position="103"/>
        <end position="126"/>
    </location>
</feature>
<keyword evidence="5 8" id="KW-0472">Membrane</keyword>
<dbReference type="Proteomes" id="UP000224915">
    <property type="component" value="Unassembled WGS sequence"/>
</dbReference>
<keyword evidence="12" id="KW-1185">Reference proteome</keyword>
<keyword evidence="4 8" id="KW-1133">Transmembrane helix</keyword>
<feature type="transmembrane region" description="Helical" evidence="8">
    <location>
        <begin position="431"/>
        <end position="462"/>
    </location>
</feature>
<dbReference type="PANTHER" id="PTHR30509:SF9">
    <property type="entry name" value="MULTIDRUG RESISTANCE PROTEIN MDTO"/>
    <property type="match status" value="1"/>
</dbReference>
<evidence type="ECO:0000256" key="6">
    <source>
        <dbReference type="ARBA" id="ARBA00043993"/>
    </source>
</evidence>
<proteinExistence type="inferred from homology"/>
<feature type="transmembrane region" description="Helical" evidence="8">
    <location>
        <begin position="78"/>
        <end position="97"/>
    </location>
</feature>
<evidence type="ECO:0000256" key="4">
    <source>
        <dbReference type="ARBA" id="ARBA00022989"/>
    </source>
</evidence>
<comment type="similarity">
    <text evidence="6">Belongs to the YccS/YhfK family.</text>
</comment>
<feature type="region of interest" description="Disordered" evidence="7">
    <location>
        <begin position="324"/>
        <end position="356"/>
    </location>
</feature>
<feature type="domain" description="Integral membrane protein YccS N-terminal" evidence="9">
    <location>
        <begin position="89"/>
        <end position="204"/>
    </location>
</feature>
<feature type="transmembrane region" description="Helical" evidence="8">
    <location>
        <begin position="43"/>
        <end position="66"/>
    </location>
</feature>
<dbReference type="InterPro" id="IPR049453">
    <property type="entry name" value="Memb_transporter_dom"/>
</dbReference>
<dbReference type="Pfam" id="PF13515">
    <property type="entry name" value="FUSC_2"/>
    <property type="match status" value="1"/>
</dbReference>
<evidence type="ECO:0000256" key="8">
    <source>
        <dbReference type="SAM" id="Phobius"/>
    </source>
</evidence>
<feature type="domain" description="Integral membrane bound transporter" evidence="10">
    <location>
        <begin position="388"/>
        <end position="512"/>
    </location>
</feature>
<feature type="region of interest" description="Disordered" evidence="7">
    <location>
        <begin position="202"/>
        <end position="221"/>
    </location>
</feature>
<feature type="transmembrane region" description="Helical" evidence="8">
    <location>
        <begin position="133"/>
        <end position="149"/>
    </location>
</feature>
<feature type="transmembrane region" description="Helical" evidence="8">
    <location>
        <begin position="499"/>
        <end position="517"/>
    </location>
</feature>
<feature type="transmembrane region" description="Helical" evidence="8">
    <location>
        <begin position="400"/>
        <end position="419"/>
    </location>
</feature>
<dbReference type="EMBL" id="PDJD01000001">
    <property type="protein sequence ID" value="PFG20424.1"/>
    <property type="molecule type" value="Genomic_DNA"/>
</dbReference>
<dbReference type="OrthoDB" id="3816110at2"/>
<evidence type="ECO:0000313" key="11">
    <source>
        <dbReference type="EMBL" id="PFG20424.1"/>
    </source>
</evidence>
<dbReference type="InterPro" id="IPR032692">
    <property type="entry name" value="YccS_N"/>
</dbReference>
<evidence type="ECO:0000256" key="5">
    <source>
        <dbReference type="ARBA" id="ARBA00023136"/>
    </source>
</evidence>
<evidence type="ECO:0000256" key="7">
    <source>
        <dbReference type="SAM" id="MobiDB-lite"/>
    </source>
</evidence>
<dbReference type="AlphaFoldDB" id="A0A2A9D190"/>
<organism evidence="11 12">
    <name type="scientific">Serinibacter salmoneus</name>
    <dbReference type="NCBI Taxonomy" id="556530"/>
    <lineage>
        <taxon>Bacteria</taxon>
        <taxon>Bacillati</taxon>
        <taxon>Actinomycetota</taxon>
        <taxon>Actinomycetes</taxon>
        <taxon>Micrococcales</taxon>
        <taxon>Beutenbergiaceae</taxon>
        <taxon>Serinibacter</taxon>
    </lineage>
</organism>
<evidence type="ECO:0000259" key="9">
    <source>
        <dbReference type="Pfam" id="PF12805"/>
    </source>
</evidence>
<protein>
    <submittedName>
        <fullName evidence="11">Putative membrane protein YccC</fullName>
    </submittedName>
</protein>
<evidence type="ECO:0000259" key="10">
    <source>
        <dbReference type="Pfam" id="PF13515"/>
    </source>
</evidence>
<name>A0A2A9D190_9MICO</name>
<dbReference type="Pfam" id="PF12805">
    <property type="entry name" value="FUSC-like"/>
    <property type="match status" value="1"/>
</dbReference>
<accession>A0A2A9D190</accession>